<feature type="domain" description="HTH cro/C1-type" evidence="1">
    <location>
        <begin position="81"/>
        <end position="136"/>
    </location>
</feature>
<dbReference type="RefSeq" id="WP_316965481.1">
    <property type="nucleotide sequence ID" value="NZ_JARFPK010000002.1"/>
</dbReference>
<organism evidence="2 3">
    <name type="scientific">Candidatus Methanocrinis natronophilus</name>
    <dbReference type="NCBI Taxonomy" id="3033396"/>
    <lineage>
        <taxon>Archaea</taxon>
        <taxon>Methanobacteriati</taxon>
        <taxon>Methanobacteriota</taxon>
        <taxon>Stenosarchaea group</taxon>
        <taxon>Methanomicrobia</taxon>
        <taxon>Methanotrichales</taxon>
        <taxon>Methanotrichaceae</taxon>
        <taxon>Methanocrinis</taxon>
    </lineage>
</organism>
<accession>A0ABT5X4U7</accession>
<evidence type="ECO:0000259" key="1">
    <source>
        <dbReference type="PROSITE" id="PS50943"/>
    </source>
</evidence>
<dbReference type="InterPro" id="IPR001387">
    <property type="entry name" value="Cro/C1-type_HTH"/>
</dbReference>
<dbReference type="PROSITE" id="PS50943">
    <property type="entry name" value="HTH_CROC1"/>
    <property type="match status" value="1"/>
</dbReference>
<dbReference type="NCBIfam" id="TIGR00270">
    <property type="entry name" value="multiprotein bridging factor aMBF1"/>
    <property type="match status" value="1"/>
</dbReference>
<dbReference type="SUPFAM" id="SSF47413">
    <property type="entry name" value="lambda repressor-like DNA-binding domains"/>
    <property type="match status" value="1"/>
</dbReference>
<dbReference type="EMBL" id="JARFPK010000002">
    <property type="protein sequence ID" value="MDF0589720.1"/>
    <property type="molecule type" value="Genomic_DNA"/>
</dbReference>
<evidence type="ECO:0000313" key="3">
    <source>
        <dbReference type="Proteomes" id="UP001220010"/>
    </source>
</evidence>
<keyword evidence="3" id="KW-1185">Reference proteome</keyword>
<dbReference type="SMART" id="SM00530">
    <property type="entry name" value="HTH_XRE"/>
    <property type="match status" value="1"/>
</dbReference>
<dbReference type="InterPro" id="IPR004451">
    <property type="entry name" value="MJ0586"/>
</dbReference>
<dbReference type="CDD" id="cd00093">
    <property type="entry name" value="HTH_XRE"/>
    <property type="match status" value="1"/>
</dbReference>
<name>A0ABT5X4U7_9EURY</name>
<gene>
    <name evidence="2" type="ORF">P0O15_00815</name>
</gene>
<evidence type="ECO:0000313" key="2">
    <source>
        <dbReference type="EMBL" id="MDF0589720.1"/>
    </source>
</evidence>
<proteinExistence type="predicted"/>
<sequence length="161" mass="18295">MQCEICGAEVSGSPKRVVIDGSELQVCNTCARFGEVLDKFSPVPRKVIPQERAFRAAPKPRPRRDEFREMPEIVPEYGRIVKEAREGMELTPEELGLKIKEKASLIRKIERHEIVPEDSVRIKLERELNVKLTDKLSDEDWKAGKGGRGVTLGDIAFIKKR</sequence>
<comment type="caution">
    <text evidence="2">The sequence shown here is derived from an EMBL/GenBank/DDBJ whole genome shotgun (WGS) entry which is preliminary data.</text>
</comment>
<dbReference type="Gene3D" id="1.10.260.40">
    <property type="entry name" value="lambda repressor-like DNA-binding domains"/>
    <property type="match status" value="1"/>
</dbReference>
<reference evidence="2 3" key="1">
    <citation type="submission" date="2023-03" db="EMBL/GenBank/DDBJ databases">
        <title>WGS of Methanotrichaceae archaeon Mx.</title>
        <authorList>
            <person name="Sorokin D.Y."/>
            <person name="Merkel A.Y."/>
        </authorList>
    </citation>
    <scope>NUCLEOTIDE SEQUENCE [LARGE SCALE GENOMIC DNA]</scope>
    <source>
        <strain evidence="2 3">Mx</strain>
    </source>
</reference>
<protein>
    <submittedName>
        <fullName evidence="2">Multiprotein bridging factor aMBF1</fullName>
    </submittedName>
</protein>
<dbReference type="Proteomes" id="UP001220010">
    <property type="component" value="Unassembled WGS sequence"/>
</dbReference>
<dbReference type="InterPro" id="IPR010982">
    <property type="entry name" value="Lambda_DNA-bd_dom_sf"/>
</dbReference>